<proteinExistence type="predicted"/>
<evidence type="ECO:0000313" key="1">
    <source>
        <dbReference type="EMBL" id="MPY09790.1"/>
    </source>
</evidence>
<organism evidence="1 2">
    <name type="scientific">Arthrobacter bussei</name>
    <dbReference type="NCBI Taxonomy" id="2594179"/>
    <lineage>
        <taxon>Bacteria</taxon>
        <taxon>Bacillati</taxon>
        <taxon>Actinomycetota</taxon>
        <taxon>Actinomycetes</taxon>
        <taxon>Micrococcales</taxon>
        <taxon>Micrococcaceae</taxon>
        <taxon>Arthrobacter</taxon>
    </lineage>
</organism>
<keyword evidence="2" id="KW-1185">Reference proteome</keyword>
<protein>
    <submittedName>
        <fullName evidence="1">Uncharacterized protein</fullName>
    </submittedName>
</protein>
<accession>A0A7X1TMS2</accession>
<gene>
    <name evidence="1" type="ORF">FNH21_03490</name>
</gene>
<dbReference type="AlphaFoldDB" id="A0A7X1TMS2"/>
<reference evidence="2" key="1">
    <citation type="submission" date="2019-07" db="EMBL/GenBank/DDBJ databases">
        <title>Arthrobacter KR32 sp. nov., isolated from mountain cheese made of cows milk.</title>
        <authorList>
            <person name="Flegler A."/>
        </authorList>
    </citation>
    <scope>NUCLEOTIDE SEQUENCE [LARGE SCALE GENOMIC DNA]</scope>
    <source>
        <strain evidence="2">KR32</strain>
    </source>
</reference>
<sequence length="67" mass="7090">MSRTAEVSRRMSPGGKMRPAMLDARLTEAARLHPTAESIGPGPTIGYAGDAGAKAVIQGWRECSTYV</sequence>
<comment type="caution">
    <text evidence="1">The sequence shown here is derived from an EMBL/GenBank/DDBJ whole genome shotgun (WGS) entry which is preliminary data.</text>
</comment>
<evidence type="ECO:0000313" key="2">
    <source>
        <dbReference type="Proteomes" id="UP000326464"/>
    </source>
</evidence>
<dbReference type="EMBL" id="VJXX01000001">
    <property type="protein sequence ID" value="MPY09790.1"/>
    <property type="molecule type" value="Genomic_DNA"/>
</dbReference>
<dbReference type="Proteomes" id="UP000326464">
    <property type="component" value="Unassembled WGS sequence"/>
</dbReference>
<name>A0A7X1TMS2_9MICC</name>